<evidence type="ECO:0000256" key="2">
    <source>
        <dbReference type="SAM" id="MobiDB-lite"/>
    </source>
</evidence>
<evidence type="ECO:0000256" key="1">
    <source>
        <dbReference type="ARBA" id="ARBA00023125"/>
    </source>
</evidence>
<dbReference type="SMART" id="SM00422">
    <property type="entry name" value="HTH_MERR"/>
    <property type="match status" value="1"/>
</dbReference>
<dbReference type="InterPro" id="IPR000551">
    <property type="entry name" value="MerR-type_HTH_dom"/>
</dbReference>
<feature type="region of interest" description="Disordered" evidence="2">
    <location>
        <begin position="138"/>
        <end position="166"/>
    </location>
</feature>
<dbReference type="Gene3D" id="1.10.1660.10">
    <property type="match status" value="1"/>
</dbReference>
<dbReference type="InterPro" id="IPR047057">
    <property type="entry name" value="MerR_fam"/>
</dbReference>
<evidence type="ECO:0000313" key="4">
    <source>
        <dbReference type="EMBL" id="TFU32189.1"/>
    </source>
</evidence>
<accession>A0A4Y9FUI9</accession>
<comment type="caution">
    <text evidence="4">The sequence shown here is derived from an EMBL/GenBank/DDBJ whole genome shotgun (WGS) entry which is preliminary data.</text>
</comment>
<dbReference type="EMBL" id="SPQB01000033">
    <property type="protein sequence ID" value="TFU32189.1"/>
    <property type="molecule type" value="Genomic_DNA"/>
</dbReference>
<sequence>MKSTPWSVGELAERFGLATHVLRHWEDVGLLTPARDAAGRRRYGEADAYRVATIVASKAAGMSLDQIRALVDTGSAERHRILETHLADIDEQIAALERSRAMARHAMECQAHDISNCPNFRAHVADIVSGARIGMPFPRHAGEHPSGPHATHEGAAATPELRASSA</sequence>
<reference evidence="4 5" key="1">
    <citation type="submission" date="2019-03" db="EMBL/GenBank/DDBJ databases">
        <title>Diversity of the mouse oral microbiome.</title>
        <authorList>
            <person name="Joseph S."/>
            <person name="Aduse-Opoku J."/>
            <person name="Curtis M."/>
            <person name="Wade W."/>
            <person name="Hashim A."/>
        </authorList>
    </citation>
    <scope>NUCLEOTIDE SEQUENCE [LARGE SCALE GENOMIC DNA]</scope>
    <source>
        <strain evidence="4 5">P1012</strain>
    </source>
</reference>
<organism evidence="4 5">
    <name type="scientific">Microbacterium paludicola</name>
    <dbReference type="NCBI Taxonomy" id="300019"/>
    <lineage>
        <taxon>Bacteria</taxon>
        <taxon>Bacillati</taxon>
        <taxon>Actinomycetota</taxon>
        <taxon>Actinomycetes</taxon>
        <taxon>Micrococcales</taxon>
        <taxon>Microbacteriaceae</taxon>
        <taxon>Microbacterium</taxon>
    </lineage>
</organism>
<dbReference type="Pfam" id="PF13411">
    <property type="entry name" value="MerR_1"/>
    <property type="match status" value="1"/>
</dbReference>
<keyword evidence="1" id="KW-0238">DNA-binding</keyword>
<dbReference type="CDD" id="cd00592">
    <property type="entry name" value="HTH_MerR-like"/>
    <property type="match status" value="1"/>
</dbReference>
<dbReference type="PANTHER" id="PTHR30204:SF93">
    <property type="entry name" value="HTH MERR-TYPE DOMAIN-CONTAINING PROTEIN"/>
    <property type="match status" value="1"/>
</dbReference>
<gene>
    <name evidence="4" type="ORF">E4U02_11935</name>
</gene>
<name>A0A4Y9FUI9_9MICO</name>
<dbReference type="RefSeq" id="WP_135115060.1">
    <property type="nucleotide sequence ID" value="NZ_JADGLL010000033.1"/>
</dbReference>
<dbReference type="Proteomes" id="UP000298358">
    <property type="component" value="Unassembled WGS sequence"/>
</dbReference>
<evidence type="ECO:0000259" key="3">
    <source>
        <dbReference type="PROSITE" id="PS50937"/>
    </source>
</evidence>
<dbReference type="AlphaFoldDB" id="A0A4Y9FUI9"/>
<dbReference type="SUPFAM" id="SSF46955">
    <property type="entry name" value="Putative DNA-binding domain"/>
    <property type="match status" value="1"/>
</dbReference>
<keyword evidence="5" id="KW-1185">Reference proteome</keyword>
<dbReference type="PROSITE" id="PS50937">
    <property type="entry name" value="HTH_MERR_2"/>
    <property type="match status" value="1"/>
</dbReference>
<dbReference type="GO" id="GO:0003700">
    <property type="term" value="F:DNA-binding transcription factor activity"/>
    <property type="evidence" value="ECO:0007669"/>
    <property type="project" value="InterPro"/>
</dbReference>
<protein>
    <submittedName>
        <fullName evidence="4">MerR family transcriptional regulator</fullName>
    </submittedName>
</protein>
<dbReference type="GO" id="GO:0003677">
    <property type="term" value="F:DNA binding"/>
    <property type="evidence" value="ECO:0007669"/>
    <property type="project" value="UniProtKB-KW"/>
</dbReference>
<dbReference type="PANTHER" id="PTHR30204">
    <property type="entry name" value="REDOX-CYCLING DRUG-SENSING TRANSCRIPTIONAL ACTIVATOR SOXR"/>
    <property type="match status" value="1"/>
</dbReference>
<feature type="domain" description="HTH merR-type" evidence="3">
    <location>
        <begin position="5"/>
        <end position="73"/>
    </location>
</feature>
<dbReference type="InterPro" id="IPR009061">
    <property type="entry name" value="DNA-bd_dom_put_sf"/>
</dbReference>
<dbReference type="PRINTS" id="PR00040">
    <property type="entry name" value="HTHMERR"/>
</dbReference>
<proteinExistence type="predicted"/>
<dbReference type="OrthoDB" id="9802039at2"/>
<evidence type="ECO:0000313" key="5">
    <source>
        <dbReference type="Proteomes" id="UP000298358"/>
    </source>
</evidence>